<gene>
    <name evidence="19 20" type="primary">cct2.L</name>
</gene>
<dbReference type="InterPro" id="IPR027413">
    <property type="entry name" value="GROEL-like_equatorial_sf"/>
</dbReference>
<accession>A0A1L8GYM0</accession>
<evidence type="ECO:0000256" key="14">
    <source>
        <dbReference type="ARBA" id="ARBA00049360"/>
    </source>
</evidence>
<dbReference type="Xenbase" id="XB-GENE-17333797">
    <property type="gene designation" value="cct2.L"/>
</dbReference>
<dbReference type="PRINTS" id="PR00304">
    <property type="entry name" value="TCOMPLEXTCP1"/>
</dbReference>
<evidence type="ECO:0000256" key="4">
    <source>
        <dbReference type="ARBA" id="ARBA00022490"/>
    </source>
</evidence>
<comment type="subunit">
    <text evidence="16">Component of the chaperonin-containing T-complex (TRiC), a hexadecamer composed of two identical back-to-back stacked rings enclosing a protein folding chamber. Each ring is made up of eight different subunits: TCP1/CCT1, CCT2, CCT3, CCT4, CCT5, CCT6A/CCT6, CCT7, CCT8. Interacts with PACRG. Interacts with FLCN. Interacts with DLEC1. Interacts with SVEP1.</text>
</comment>
<dbReference type="STRING" id="8355.A0A1L8GYM0"/>
<dbReference type="Gene3D" id="3.30.260.10">
    <property type="entry name" value="TCP-1-like chaperonin intermediate domain"/>
    <property type="match status" value="1"/>
</dbReference>
<protein>
    <recommendedName>
        <fullName evidence="3">T-complex protein 1 subunit beta</fullName>
    </recommendedName>
    <alternativeName>
        <fullName evidence="13">CCT-beta</fullName>
    </alternativeName>
</protein>
<dbReference type="SUPFAM" id="SSF54849">
    <property type="entry name" value="GroEL-intermediate domain like"/>
    <property type="match status" value="1"/>
</dbReference>
<dbReference type="PROSITE" id="PS00750">
    <property type="entry name" value="TCP1_1"/>
    <property type="match status" value="1"/>
</dbReference>
<dbReference type="AlphaFoldDB" id="A0A1L8GYM0"/>
<dbReference type="Proteomes" id="UP000186698">
    <property type="component" value="Chromosome 3L"/>
</dbReference>
<dbReference type="GO" id="GO:0140662">
    <property type="term" value="F:ATP-dependent protein folding chaperone"/>
    <property type="evidence" value="ECO:0007669"/>
    <property type="project" value="InterPro"/>
</dbReference>
<dbReference type="CDD" id="cd03336">
    <property type="entry name" value="TCP1_beta"/>
    <property type="match status" value="1"/>
</dbReference>
<dbReference type="InterPro" id="IPR027409">
    <property type="entry name" value="GroEL-like_apical_dom_sf"/>
</dbReference>
<dbReference type="KEGG" id="xla:108711095"/>
<dbReference type="OrthoDB" id="10259763at2759"/>
<comment type="function">
    <text evidence="15">Component of the chaperonin-containing T-complex (TRiC), a molecular chaperone complex that assists the folding of actin, tubulin and other proteins upon ATP hydrolysis. The TRiC complex mediates the folding of WRAP53/TCAB1, thereby regulating telomere maintenance. As part of the TRiC complex may play a role in the assembly of BBSome, a complex involved in ciliogenesis regulating transports vesicles to the cilia.</text>
</comment>
<dbReference type="InterPro" id="IPR053374">
    <property type="entry name" value="TCP-1_chaperonin"/>
</dbReference>
<evidence type="ECO:0000256" key="7">
    <source>
        <dbReference type="ARBA" id="ARBA00022741"/>
    </source>
</evidence>
<dbReference type="AGR" id="Xenbase:XB-GENE-17333797"/>
<dbReference type="GO" id="GO:0006457">
    <property type="term" value="P:protein folding"/>
    <property type="evidence" value="ECO:0000318"/>
    <property type="project" value="GO_Central"/>
</dbReference>
<comment type="subcellular location">
    <subcellularLocation>
        <location evidence="1">Cytoplasm</location>
    </subcellularLocation>
</comment>
<keyword evidence="10" id="KW-0832">Ubl conjugation</keyword>
<dbReference type="PANTHER" id="PTHR11353">
    <property type="entry name" value="CHAPERONIN"/>
    <property type="match status" value="1"/>
</dbReference>
<dbReference type="InterPro" id="IPR012716">
    <property type="entry name" value="Chap_CCT_beta"/>
</dbReference>
<keyword evidence="6" id="KW-0597">Phosphoprotein</keyword>
<keyword evidence="4" id="KW-0963">Cytoplasm</keyword>
<dbReference type="Gene3D" id="3.50.7.10">
    <property type="entry name" value="GroEL"/>
    <property type="match status" value="1"/>
</dbReference>
<dbReference type="FunFam" id="1.10.560.10:FF:000017">
    <property type="entry name" value="T-complex protein 1 subunit eta"/>
    <property type="match status" value="1"/>
</dbReference>
<evidence type="ECO:0000256" key="8">
    <source>
        <dbReference type="ARBA" id="ARBA00022801"/>
    </source>
</evidence>
<dbReference type="FunFam" id="3.50.7.10:FF:000002">
    <property type="entry name" value="T-complex protein 1 subunit beta"/>
    <property type="match status" value="1"/>
</dbReference>
<dbReference type="OMA" id="CAEMVMS"/>
<evidence type="ECO:0000313" key="20">
    <source>
        <dbReference type="Xenbase" id="XB-GENE-17333797"/>
    </source>
</evidence>
<organism evidence="18 19">
    <name type="scientific">Xenopus laevis</name>
    <name type="common">African clawed frog</name>
    <dbReference type="NCBI Taxonomy" id="8355"/>
    <lineage>
        <taxon>Eukaryota</taxon>
        <taxon>Metazoa</taxon>
        <taxon>Chordata</taxon>
        <taxon>Craniata</taxon>
        <taxon>Vertebrata</taxon>
        <taxon>Euteleostomi</taxon>
        <taxon>Amphibia</taxon>
        <taxon>Batrachia</taxon>
        <taxon>Anura</taxon>
        <taxon>Pipoidea</taxon>
        <taxon>Pipidae</taxon>
        <taxon>Xenopodinae</taxon>
        <taxon>Xenopus</taxon>
        <taxon>Xenopus</taxon>
    </lineage>
</organism>
<dbReference type="Bgee" id="108711095">
    <property type="expression patterns" value="Expressed in testis and 19 other cell types or tissues"/>
</dbReference>
<dbReference type="GO" id="GO:0016887">
    <property type="term" value="F:ATP hydrolysis activity"/>
    <property type="evidence" value="ECO:0007669"/>
    <property type="project" value="InterPro"/>
</dbReference>
<dbReference type="SUPFAM" id="SSF52029">
    <property type="entry name" value="GroEL apical domain-like"/>
    <property type="match status" value="1"/>
</dbReference>
<dbReference type="FunFam" id="1.10.560.10:FF:000045">
    <property type="entry name" value="T-complex protein 1 subunit eta"/>
    <property type="match status" value="1"/>
</dbReference>
<evidence type="ECO:0000313" key="19">
    <source>
        <dbReference type="RefSeq" id="XP_018107950.1"/>
    </source>
</evidence>
<evidence type="ECO:0000256" key="16">
    <source>
        <dbReference type="ARBA" id="ARBA00093565"/>
    </source>
</evidence>
<keyword evidence="12 17" id="KW-0143">Chaperone</keyword>
<keyword evidence="7 17" id="KW-0547">Nucleotide-binding</keyword>
<dbReference type="RefSeq" id="XP_018107950.1">
    <property type="nucleotide sequence ID" value="XM_018252461.2"/>
</dbReference>
<dbReference type="CTD" id="108711095"/>
<evidence type="ECO:0000256" key="2">
    <source>
        <dbReference type="ARBA" id="ARBA00008020"/>
    </source>
</evidence>
<keyword evidence="9 17" id="KW-0067">ATP-binding</keyword>
<keyword evidence="8" id="KW-0378">Hydrolase</keyword>
<name>A0A1L8GYM0_XENLA</name>
<dbReference type="InterPro" id="IPR002194">
    <property type="entry name" value="Chaperonin_TCP-1_CS"/>
</dbReference>
<keyword evidence="18" id="KW-1185">Reference proteome</keyword>
<dbReference type="SUPFAM" id="SSF48592">
    <property type="entry name" value="GroEL equatorial domain-like"/>
    <property type="match status" value="1"/>
</dbReference>
<dbReference type="GO" id="GO:0005524">
    <property type="term" value="F:ATP binding"/>
    <property type="evidence" value="ECO:0007669"/>
    <property type="project" value="UniProtKB-KW"/>
</dbReference>
<sequence>MASLSLAPVNIFKAGADEEKAETARLSSFIGAIAIGDLVKSTLGPKGMDKILLSSGRDSSVTVTNDGATILKAIGIDNPAAQVLVDMSKVQDDEVGDGTTSVTVLAAELLREAEILVAKKIHPQTIVSGWRQATQVAREALLKASMDHGNDEEKFCCDLMNIARTTLSSKLLTHHKDHFSKLAVEAVLRLKGSGNLEAIHLIKKLGGSLTESYLDEGFLLDKKIGVNQPKRIENAKILIANTGMDTDKIKVFGSRVRVDSTAKVAEIELAEKEKMKEKVERILKHGINCFINRQLIYNYPEQLFAAAGVMAIEHADFAGVERLALVTGGEIASTFDHPELVKLGTCKLIEEVMIGEDKLIHFSGVAMGEACTIVLRGATQQILDEAERSLHDALCVLAQTVKDTRTVYGGGCSEMLMAHAVTELANRTPGKESVAMESFAKALRMLPTIIADNAGYDSADLVSQLRAAHSEGKSTYGLDMKNGIIGDMGELGITESFQVKRQVLLSASEAAEVILRVDNIIKAAPRKRVPDHHPC</sequence>
<reference evidence="19" key="1">
    <citation type="submission" date="2025-08" db="UniProtKB">
        <authorList>
            <consortium name="RefSeq"/>
        </authorList>
    </citation>
    <scope>IDENTIFICATION</scope>
    <source>
        <strain evidence="19">J_2021</strain>
        <tissue evidence="19">Erythrocytes</tissue>
    </source>
</reference>
<comment type="similarity">
    <text evidence="2 17">Belongs to the TCP-1 chaperonin family.</text>
</comment>
<evidence type="ECO:0000256" key="3">
    <source>
        <dbReference type="ARBA" id="ARBA00018961"/>
    </source>
</evidence>
<comment type="catalytic activity">
    <reaction evidence="14">
        <text>ATP + H2O = ADP + phosphate + H(+)</text>
        <dbReference type="Rhea" id="RHEA:13065"/>
        <dbReference type="ChEBI" id="CHEBI:15377"/>
        <dbReference type="ChEBI" id="CHEBI:15378"/>
        <dbReference type="ChEBI" id="CHEBI:30616"/>
        <dbReference type="ChEBI" id="CHEBI:43474"/>
        <dbReference type="ChEBI" id="CHEBI:456216"/>
    </reaction>
</comment>
<dbReference type="Gene3D" id="1.10.560.10">
    <property type="entry name" value="GroEL-like equatorial domain"/>
    <property type="match status" value="1"/>
</dbReference>
<dbReference type="Pfam" id="PF00118">
    <property type="entry name" value="Cpn60_TCP1"/>
    <property type="match status" value="1"/>
</dbReference>
<dbReference type="FunFam" id="3.30.260.10:FF:000046">
    <property type="entry name" value="Chaperonin containing TCP1 subunit 2"/>
    <property type="match status" value="1"/>
</dbReference>
<dbReference type="GeneID" id="108711095"/>
<evidence type="ECO:0000256" key="13">
    <source>
        <dbReference type="ARBA" id="ARBA00033237"/>
    </source>
</evidence>
<keyword evidence="11" id="KW-0007">Acetylation</keyword>
<dbReference type="InterPro" id="IPR002423">
    <property type="entry name" value="Cpn60/GroEL/TCP-1"/>
</dbReference>
<evidence type="ECO:0000256" key="6">
    <source>
        <dbReference type="ARBA" id="ARBA00022553"/>
    </source>
</evidence>
<evidence type="ECO:0000256" key="12">
    <source>
        <dbReference type="ARBA" id="ARBA00023186"/>
    </source>
</evidence>
<dbReference type="PaxDb" id="8355-A0A1L8GYM0"/>
<dbReference type="InterPro" id="IPR017998">
    <property type="entry name" value="Chaperone_TCP-1"/>
</dbReference>
<dbReference type="InterPro" id="IPR027410">
    <property type="entry name" value="TCP-1-like_intermed_sf"/>
</dbReference>
<evidence type="ECO:0000256" key="15">
    <source>
        <dbReference type="ARBA" id="ARBA00093360"/>
    </source>
</evidence>
<evidence type="ECO:0000256" key="9">
    <source>
        <dbReference type="ARBA" id="ARBA00022840"/>
    </source>
</evidence>
<evidence type="ECO:0000256" key="5">
    <source>
        <dbReference type="ARBA" id="ARBA00022499"/>
    </source>
</evidence>
<dbReference type="PROSITE" id="PS00995">
    <property type="entry name" value="TCP1_3"/>
    <property type="match status" value="1"/>
</dbReference>
<evidence type="ECO:0000256" key="11">
    <source>
        <dbReference type="ARBA" id="ARBA00022990"/>
    </source>
</evidence>
<keyword evidence="5" id="KW-1017">Isopeptide bond</keyword>
<evidence type="ECO:0000256" key="10">
    <source>
        <dbReference type="ARBA" id="ARBA00022843"/>
    </source>
</evidence>
<proteinExistence type="inferred from homology"/>
<dbReference type="NCBIfam" id="TIGR02341">
    <property type="entry name" value="chap_CCT_beta"/>
    <property type="match status" value="1"/>
</dbReference>
<dbReference type="GO" id="GO:0051082">
    <property type="term" value="F:unfolded protein binding"/>
    <property type="evidence" value="ECO:0000318"/>
    <property type="project" value="GO_Central"/>
</dbReference>
<dbReference type="NCBIfam" id="NF041083">
    <property type="entry name" value="thermosome_beta"/>
    <property type="match status" value="1"/>
</dbReference>
<evidence type="ECO:0000256" key="17">
    <source>
        <dbReference type="RuleBase" id="RU004187"/>
    </source>
</evidence>
<evidence type="ECO:0000313" key="18">
    <source>
        <dbReference type="Proteomes" id="UP000186698"/>
    </source>
</evidence>
<evidence type="ECO:0000256" key="1">
    <source>
        <dbReference type="ARBA" id="ARBA00004496"/>
    </source>
</evidence>
<dbReference type="PROSITE" id="PS00751">
    <property type="entry name" value="TCP1_2"/>
    <property type="match status" value="1"/>
</dbReference>
<dbReference type="GO" id="GO:0005832">
    <property type="term" value="C:chaperonin-containing T-complex"/>
    <property type="evidence" value="ECO:0000318"/>
    <property type="project" value="GO_Central"/>
</dbReference>